<gene>
    <name evidence="1" type="ORF">TISLANDTSLP1_10410</name>
</gene>
<dbReference type="AlphaFoldDB" id="A0A9W6GDN7"/>
<accession>A0A9W6GDN7</accession>
<organism evidence="1 2">
    <name type="scientific">Thermodesulfovibrio yellowstonii</name>
    <dbReference type="NCBI Taxonomy" id="28262"/>
    <lineage>
        <taxon>Bacteria</taxon>
        <taxon>Pseudomonadati</taxon>
        <taxon>Nitrospirota</taxon>
        <taxon>Thermodesulfovibrionia</taxon>
        <taxon>Thermodesulfovibrionales</taxon>
        <taxon>Thermodesulfovibrionaceae</taxon>
        <taxon>Thermodesulfovibrio</taxon>
    </lineage>
</organism>
<keyword evidence="2" id="KW-1185">Reference proteome</keyword>
<reference evidence="1" key="1">
    <citation type="submission" date="2022-12" db="EMBL/GenBank/DDBJ databases">
        <title>Reference genome sequencing for broad-spectrum identification of bacterial and archaeal isolates by mass spectrometry.</title>
        <authorList>
            <person name="Sekiguchi Y."/>
            <person name="Tourlousse D.M."/>
        </authorList>
    </citation>
    <scope>NUCLEOTIDE SEQUENCE</scope>
    <source>
        <strain evidence="1">TSL-P1</strain>
    </source>
</reference>
<evidence type="ECO:0000313" key="2">
    <source>
        <dbReference type="Proteomes" id="UP001144297"/>
    </source>
</evidence>
<name>A0A9W6GDN7_9BACT</name>
<evidence type="ECO:0000313" key="1">
    <source>
        <dbReference type="EMBL" id="GLI53348.1"/>
    </source>
</evidence>
<dbReference type="EMBL" id="BSDX01000001">
    <property type="protein sequence ID" value="GLI53348.1"/>
    <property type="molecule type" value="Genomic_DNA"/>
</dbReference>
<protein>
    <submittedName>
        <fullName evidence="1">Uncharacterized protein</fullName>
    </submittedName>
</protein>
<proteinExistence type="predicted"/>
<sequence>MIKERLEWLNVFIENSTFKKAEISHIVGISPVSLRDVLLYGRKAINKEKFKEICDILHLNHNFFYSNDVELPFQSHSLYKLRIKEMINLIDIFSFKKAISGLSLIHANEVYFLMFRFIEHENILFLVAKKRLIGAKNQVFGSVTKTYEYMKSLAEKIDLKFLVGVTIEPVDFLINKKDFVNKFFNKCDYNDCMAYFSKDIVTTLKPYELEFLYFLRNLGITTKEQFMQQFKITD</sequence>
<comment type="caution">
    <text evidence="1">The sequence shown here is derived from an EMBL/GenBank/DDBJ whole genome shotgun (WGS) entry which is preliminary data.</text>
</comment>
<dbReference type="Proteomes" id="UP001144297">
    <property type="component" value="Unassembled WGS sequence"/>
</dbReference>